<organism evidence="2 3">
    <name type="scientific">Cinnamomum micranthum f. kanehirae</name>
    <dbReference type="NCBI Taxonomy" id="337451"/>
    <lineage>
        <taxon>Eukaryota</taxon>
        <taxon>Viridiplantae</taxon>
        <taxon>Streptophyta</taxon>
        <taxon>Embryophyta</taxon>
        <taxon>Tracheophyta</taxon>
        <taxon>Spermatophyta</taxon>
        <taxon>Magnoliopsida</taxon>
        <taxon>Magnoliidae</taxon>
        <taxon>Laurales</taxon>
        <taxon>Lauraceae</taxon>
        <taxon>Cinnamomum</taxon>
    </lineage>
</organism>
<dbReference type="OrthoDB" id="747893at2759"/>
<evidence type="ECO:0000313" key="3">
    <source>
        <dbReference type="Proteomes" id="UP000283530"/>
    </source>
</evidence>
<feature type="compositionally biased region" description="Pro residues" evidence="1">
    <location>
        <begin position="187"/>
        <end position="202"/>
    </location>
</feature>
<feature type="region of interest" description="Disordered" evidence="1">
    <location>
        <begin position="129"/>
        <end position="150"/>
    </location>
</feature>
<evidence type="ECO:0000313" key="2">
    <source>
        <dbReference type="EMBL" id="RWR86168.1"/>
    </source>
</evidence>
<reference evidence="2 3" key="1">
    <citation type="journal article" date="2019" name="Nat. Plants">
        <title>Stout camphor tree genome fills gaps in understanding of flowering plant genome evolution.</title>
        <authorList>
            <person name="Chaw S.M."/>
            <person name="Liu Y.C."/>
            <person name="Wu Y.W."/>
            <person name="Wang H.Y."/>
            <person name="Lin C.I."/>
            <person name="Wu C.S."/>
            <person name="Ke H.M."/>
            <person name="Chang L.Y."/>
            <person name="Hsu C.Y."/>
            <person name="Yang H.T."/>
            <person name="Sudianto E."/>
            <person name="Hsu M.H."/>
            <person name="Wu K.P."/>
            <person name="Wang L.N."/>
            <person name="Leebens-Mack J.H."/>
            <person name="Tsai I.J."/>
        </authorList>
    </citation>
    <scope>NUCLEOTIDE SEQUENCE [LARGE SCALE GENOMIC DNA]</scope>
    <source>
        <strain evidence="3">cv. Chaw 1501</strain>
        <tissue evidence="2">Young leaves</tissue>
    </source>
</reference>
<name>A0A3S3N0X7_9MAGN</name>
<dbReference type="AlphaFoldDB" id="A0A3S3N0X7"/>
<feature type="compositionally biased region" description="Low complexity" evidence="1">
    <location>
        <begin position="129"/>
        <end position="144"/>
    </location>
</feature>
<dbReference type="Proteomes" id="UP000283530">
    <property type="component" value="Unassembled WGS sequence"/>
</dbReference>
<feature type="region of interest" description="Disordered" evidence="1">
    <location>
        <begin position="374"/>
        <end position="400"/>
    </location>
</feature>
<dbReference type="PANTHER" id="PTHR33356:SF5">
    <property type="entry name" value="TIP41-LIKE PROTEIN"/>
    <property type="match status" value="1"/>
</dbReference>
<dbReference type="EMBL" id="QPKB01000005">
    <property type="protein sequence ID" value="RWR86168.1"/>
    <property type="molecule type" value="Genomic_DNA"/>
</dbReference>
<sequence>MAENLDDGEFWLPSEFLTDDILMENQNSMGFNNERKAHFPCEFPYGFDSSESSLSSPVESVVGSTETESDEDDYMAGLSRQMTQSMVFEEEKIVFPAFWNDNSKAKKVMAGSPQSTLCEVGSWLRCSNGSSQASSNVPSQVSSPPTTPMDQKQDAWDLLYAAAGQVVKMKMNDQGLDSHCRGLLGPPRKPSPAPVSTPVKPPSPSYYCDEALNHLQMQHNQFQLLKKQQQLLKQQTSASWGKQVKASPVMQQQQQLLQNNRGRAVGIGGYGRCGRSVGMSSSPWPVPSSQPQLQSGSGMRAVFLDGSGSKKGSSGTGVFLPRRVGNPVELRKKPACSTVLVPARVVQALNLNLDELGSAHPRFQGRMFHDHESMIAPRSNPPFSPQKRSIRPHPSTSPNYEIRLPQEWTY</sequence>
<dbReference type="STRING" id="337451.A0A3S3N0X7"/>
<accession>A0A3S3N0X7</accession>
<evidence type="ECO:0000256" key="1">
    <source>
        <dbReference type="SAM" id="MobiDB-lite"/>
    </source>
</evidence>
<dbReference type="PANTHER" id="PTHR33356">
    <property type="entry name" value="TIP41-LIKE PROTEIN"/>
    <property type="match status" value="1"/>
</dbReference>
<comment type="caution">
    <text evidence="2">The sequence shown here is derived from an EMBL/GenBank/DDBJ whole genome shotgun (WGS) entry which is preliminary data.</text>
</comment>
<feature type="region of interest" description="Disordered" evidence="1">
    <location>
        <begin position="178"/>
        <end position="202"/>
    </location>
</feature>
<proteinExistence type="predicted"/>
<gene>
    <name evidence="2" type="ORF">CKAN_01505300</name>
</gene>
<keyword evidence="3" id="KW-1185">Reference proteome</keyword>
<protein>
    <submittedName>
        <fullName evidence="2">Uncharacterized protein</fullName>
    </submittedName>
</protein>